<dbReference type="PROSITE" id="PS50110">
    <property type="entry name" value="RESPONSE_REGULATORY"/>
    <property type="match status" value="1"/>
</dbReference>
<gene>
    <name evidence="4" type="ORF">CUN49_07585</name>
    <name evidence="5" type="ORF">CUN50_01230</name>
</gene>
<accession>A0A2M8Q056</accession>
<evidence type="ECO:0000256" key="2">
    <source>
        <dbReference type="PROSITE-ProRule" id="PRU00169"/>
    </source>
</evidence>
<feature type="domain" description="Response regulatory" evidence="3">
    <location>
        <begin position="6"/>
        <end position="120"/>
    </location>
</feature>
<dbReference type="Proteomes" id="UP000228947">
    <property type="component" value="Unassembled WGS sequence"/>
</dbReference>
<dbReference type="GO" id="GO:0000160">
    <property type="term" value="P:phosphorelay signal transduction system"/>
    <property type="evidence" value="ECO:0007669"/>
    <property type="project" value="InterPro"/>
</dbReference>
<dbReference type="AlphaFoldDB" id="A0A2M8Q056"/>
<sequence length="129" mass="14609">MVTVLKVLVVDDDPAIRLVTKRMLRLMKCEVYEAKDGVEGEAIALELQPDLVLLDVMMPNQDGYETCIRLRAAGFDRPILMFSALLRENERAYALQIGANEYLQKPITREILSRYLNLDQYSNASASVS</sequence>
<dbReference type="CDD" id="cd17574">
    <property type="entry name" value="REC_OmpR"/>
    <property type="match status" value="1"/>
</dbReference>
<feature type="modified residue" description="4-aspartylphosphate" evidence="2">
    <location>
        <position position="55"/>
    </location>
</feature>
<evidence type="ECO:0000256" key="1">
    <source>
        <dbReference type="ARBA" id="ARBA00022553"/>
    </source>
</evidence>
<dbReference type="PANTHER" id="PTHR44591">
    <property type="entry name" value="STRESS RESPONSE REGULATOR PROTEIN 1"/>
    <property type="match status" value="1"/>
</dbReference>
<dbReference type="InterPro" id="IPR050595">
    <property type="entry name" value="Bact_response_regulator"/>
</dbReference>
<dbReference type="SUPFAM" id="SSF52172">
    <property type="entry name" value="CheY-like"/>
    <property type="match status" value="1"/>
</dbReference>
<keyword evidence="1 2" id="KW-0597">Phosphoprotein</keyword>
<dbReference type="EMBL" id="PGTM01000086">
    <property type="protein sequence ID" value="PJF36025.1"/>
    <property type="molecule type" value="Genomic_DNA"/>
</dbReference>
<comment type="caution">
    <text evidence="5">The sequence shown here is derived from an EMBL/GenBank/DDBJ whole genome shotgun (WGS) entry which is preliminary data.</text>
</comment>
<proteinExistence type="predicted"/>
<dbReference type="PANTHER" id="PTHR44591:SF3">
    <property type="entry name" value="RESPONSE REGULATORY DOMAIN-CONTAINING PROTEIN"/>
    <property type="match status" value="1"/>
</dbReference>
<organism evidence="5 6">
    <name type="scientific">Candidatus Thermofonsia Clade 1 bacterium</name>
    <dbReference type="NCBI Taxonomy" id="2364210"/>
    <lineage>
        <taxon>Bacteria</taxon>
        <taxon>Bacillati</taxon>
        <taxon>Chloroflexota</taxon>
        <taxon>Candidatus Thermofontia</taxon>
        <taxon>Candidatus Thermofonsia Clade 1</taxon>
    </lineage>
</organism>
<dbReference type="SMART" id="SM00448">
    <property type="entry name" value="REC"/>
    <property type="match status" value="1"/>
</dbReference>
<name>A0A2M8Q056_9CHLR</name>
<evidence type="ECO:0000259" key="3">
    <source>
        <dbReference type="PROSITE" id="PS50110"/>
    </source>
</evidence>
<dbReference type="InterPro" id="IPR001789">
    <property type="entry name" value="Sig_transdc_resp-reg_receiver"/>
</dbReference>
<dbReference type="EMBL" id="PGTL01000003">
    <property type="protein sequence ID" value="PJF43191.1"/>
    <property type="molecule type" value="Genomic_DNA"/>
</dbReference>
<dbReference type="Gene3D" id="3.40.50.2300">
    <property type="match status" value="1"/>
</dbReference>
<evidence type="ECO:0000313" key="5">
    <source>
        <dbReference type="EMBL" id="PJF43191.1"/>
    </source>
</evidence>
<evidence type="ECO:0000313" key="7">
    <source>
        <dbReference type="Proteomes" id="UP000229681"/>
    </source>
</evidence>
<dbReference type="Proteomes" id="UP000229681">
    <property type="component" value="Unassembled WGS sequence"/>
</dbReference>
<protein>
    <recommendedName>
        <fullName evidence="3">Response regulatory domain-containing protein</fullName>
    </recommendedName>
</protein>
<evidence type="ECO:0000313" key="4">
    <source>
        <dbReference type="EMBL" id="PJF36025.1"/>
    </source>
</evidence>
<dbReference type="Pfam" id="PF00072">
    <property type="entry name" value="Response_reg"/>
    <property type="match status" value="1"/>
</dbReference>
<reference evidence="6 7" key="1">
    <citation type="submission" date="2017-11" db="EMBL/GenBank/DDBJ databases">
        <title>Evolution of Phototrophy in the Chloroflexi Phylum Driven by Horizontal Gene Transfer.</title>
        <authorList>
            <person name="Ward L.M."/>
            <person name="Hemp J."/>
            <person name="Shih P.M."/>
            <person name="Mcglynn S.E."/>
            <person name="Fischer W."/>
        </authorList>
    </citation>
    <scope>NUCLEOTIDE SEQUENCE [LARGE SCALE GENOMIC DNA]</scope>
    <source>
        <strain evidence="5">CP1_1M</strain>
        <strain evidence="4">JP3_13</strain>
    </source>
</reference>
<evidence type="ECO:0000313" key="6">
    <source>
        <dbReference type="Proteomes" id="UP000228947"/>
    </source>
</evidence>
<dbReference type="InterPro" id="IPR011006">
    <property type="entry name" value="CheY-like_superfamily"/>
</dbReference>
<accession>A0A2M8PEQ5</accession>